<organism evidence="1 2">
    <name type="scientific">Mucuna pruriens</name>
    <name type="common">Velvet bean</name>
    <name type="synonym">Dolichos pruriens</name>
    <dbReference type="NCBI Taxonomy" id="157652"/>
    <lineage>
        <taxon>Eukaryota</taxon>
        <taxon>Viridiplantae</taxon>
        <taxon>Streptophyta</taxon>
        <taxon>Embryophyta</taxon>
        <taxon>Tracheophyta</taxon>
        <taxon>Spermatophyta</taxon>
        <taxon>Magnoliopsida</taxon>
        <taxon>eudicotyledons</taxon>
        <taxon>Gunneridae</taxon>
        <taxon>Pentapetalae</taxon>
        <taxon>rosids</taxon>
        <taxon>fabids</taxon>
        <taxon>Fabales</taxon>
        <taxon>Fabaceae</taxon>
        <taxon>Papilionoideae</taxon>
        <taxon>50 kb inversion clade</taxon>
        <taxon>NPAAA clade</taxon>
        <taxon>indigoferoid/millettioid clade</taxon>
        <taxon>Phaseoleae</taxon>
        <taxon>Mucuna</taxon>
    </lineage>
</organism>
<accession>A0A371GFI2</accession>
<feature type="non-terminal residue" evidence="1">
    <location>
        <position position="97"/>
    </location>
</feature>
<protein>
    <submittedName>
        <fullName evidence="1">Uncharacterized protein</fullName>
    </submittedName>
</protein>
<proteinExistence type="predicted"/>
<name>A0A371GFI2_MUCPR</name>
<gene>
    <name evidence="1" type="ORF">CR513_29007</name>
</gene>
<comment type="caution">
    <text evidence="1">The sequence shown here is derived from an EMBL/GenBank/DDBJ whole genome shotgun (WGS) entry which is preliminary data.</text>
</comment>
<dbReference type="Proteomes" id="UP000257109">
    <property type="component" value="Unassembled WGS sequence"/>
</dbReference>
<sequence>MLLALTSHEGWKVHRVDIFTVQPEVSNQGREDLQNKKAQYLGRTRLIIIFKTLDSSKVHEFVAEMLQAFEMTKPHIDDFFFLEWKCNKISMDSSYTN</sequence>
<evidence type="ECO:0000313" key="2">
    <source>
        <dbReference type="Proteomes" id="UP000257109"/>
    </source>
</evidence>
<reference evidence="1" key="1">
    <citation type="submission" date="2018-05" db="EMBL/GenBank/DDBJ databases">
        <title>Draft genome of Mucuna pruriens seed.</title>
        <authorList>
            <person name="Nnadi N.E."/>
            <person name="Vos R."/>
            <person name="Hasami M.H."/>
            <person name="Devisetty U.K."/>
            <person name="Aguiy J.C."/>
        </authorList>
    </citation>
    <scope>NUCLEOTIDE SEQUENCE [LARGE SCALE GENOMIC DNA]</scope>
    <source>
        <strain evidence="1">JCA_2017</strain>
    </source>
</reference>
<dbReference type="AlphaFoldDB" id="A0A371GFI2"/>
<dbReference type="EMBL" id="QJKJ01005712">
    <property type="protein sequence ID" value="RDX89291.1"/>
    <property type="molecule type" value="Genomic_DNA"/>
</dbReference>
<evidence type="ECO:0000313" key="1">
    <source>
        <dbReference type="EMBL" id="RDX89291.1"/>
    </source>
</evidence>
<keyword evidence="2" id="KW-1185">Reference proteome</keyword>